<sequence>MHSIFTMVLVFEDNLPIMLLQGIYNEIYVNVLFYPYQKYIHCVGTLFVC</sequence>
<evidence type="ECO:0000313" key="1">
    <source>
        <dbReference type="EMBL" id="JAD62786.1"/>
    </source>
</evidence>
<protein>
    <submittedName>
        <fullName evidence="1">Uncharacterized protein</fullName>
    </submittedName>
</protein>
<reference evidence="1" key="1">
    <citation type="submission" date="2014-09" db="EMBL/GenBank/DDBJ databases">
        <authorList>
            <person name="Magalhaes I.L.F."/>
            <person name="Oliveira U."/>
            <person name="Santos F.R."/>
            <person name="Vidigal T.H.D.A."/>
            <person name="Brescovit A.D."/>
            <person name="Santos A.J."/>
        </authorList>
    </citation>
    <scope>NUCLEOTIDE SEQUENCE</scope>
    <source>
        <tissue evidence="1">Shoot tissue taken approximately 20 cm above the soil surface</tissue>
    </source>
</reference>
<dbReference type="AlphaFoldDB" id="A0A0A9BHE8"/>
<reference evidence="1" key="2">
    <citation type="journal article" date="2015" name="Data Brief">
        <title>Shoot transcriptome of the giant reed, Arundo donax.</title>
        <authorList>
            <person name="Barrero R.A."/>
            <person name="Guerrero F.D."/>
            <person name="Moolhuijzen P."/>
            <person name="Goolsby J.A."/>
            <person name="Tidwell J."/>
            <person name="Bellgard S.E."/>
            <person name="Bellgard M.I."/>
        </authorList>
    </citation>
    <scope>NUCLEOTIDE SEQUENCE</scope>
    <source>
        <tissue evidence="1">Shoot tissue taken approximately 20 cm above the soil surface</tissue>
    </source>
</reference>
<organism evidence="1">
    <name type="scientific">Arundo donax</name>
    <name type="common">Giant reed</name>
    <name type="synonym">Donax arundinaceus</name>
    <dbReference type="NCBI Taxonomy" id="35708"/>
    <lineage>
        <taxon>Eukaryota</taxon>
        <taxon>Viridiplantae</taxon>
        <taxon>Streptophyta</taxon>
        <taxon>Embryophyta</taxon>
        <taxon>Tracheophyta</taxon>
        <taxon>Spermatophyta</taxon>
        <taxon>Magnoliopsida</taxon>
        <taxon>Liliopsida</taxon>
        <taxon>Poales</taxon>
        <taxon>Poaceae</taxon>
        <taxon>PACMAD clade</taxon>
        <taxon>Arundinoideae</taxon>
        <taxon>Arundineae</taxon>
        <taxon>Arundo</taxon>
    </lineage>
</organism>
<dbReference type="EMBL" id="GBRH01235109">
    <property type="protein sequence ID" value="JAD62786.1"/>
    <property type="molecule type" value="Transcribed_RNA"/>
</dbReference>
<proteinExistence type="predicted"/>
<name>A0A0A9BHE8_ARUDO</name>
<accession>A0A0A9BHE8</accession>